<keyword evidence="7 9" id="KW-1133">Transmembrane helix</keyword>
<keyword evidence="4" id="KW-0762">Sugar transport</keyword>
<evidence type="ECO:0000313" key="12">
    <source>
        <dbReference type="Proteomes" id="UP000746751"/>
    </source>
</evidence>
<dbReference type="PROSITE" id="PS51103">
    <property type="entry name" value="PTS_EIIC_TYPE_1"/>
    <property type="match status" value="1"/>
</dbReference>
<dbReference type="GO" id="GO:0005886">
    <property type="term" value="C:plasma membrane"/>
    <property type="evidence" value="ECO:0007669"/>
    <property type="project" value="UniProtKB-SubCell"/>
</dbReference>
<feature type="transmembrane region" description="Helical" evidence="9">
    <location>
        <begin position="201"/>
        <end position="234"/>
    </location>
</feature>
<dbReference type="GO" id="GO:0008982">
    <property type="term" value="F:protein-N(PI)-phosphohistidine-sugar phosphotransferase activity"/>
    <property type="evidence" value="ECO:0007669"/>
    <property type="project" value="InterPro"/>
</dbReference>
<dbReference type="AlphaFoldDB" id="A0A921IMN8"/>
<keyword evidence="6 9" id="KW-0812">Transmembrane</keyword>
<feature type="domain" description="PTS EIIC type-1" evidence="10">
    <location>
        <begin position="1"/>
        <end position="277"/>
    </location>
</feature>
<evidence type="ECO:0000256" key="9">
    <source>
        <dbReference type="SAM" id="Phobius"/>
    </source>
</evidence>
<dbReference type="PANTHER" id="PTHR30175:SF1">
    <property type="entry name" value="PTS SYSTEM ARBUTIN-, CELLOBIOSE-, AND SALICIN-SPECIFIC EIIBC COMPONENT-RELATED"/>
    <property type="match status" value="1"/>
</dbReference>
<reference evidence="11" key="1">
    <citation type="journal article" date="2021" name="PeerJ">
        <title>Extensive microbial diversity within the chicken gut microbiome revealed by metagenomics and culture.</title>
        <authorList>
            <person name="Gilroy R."/>
            <person name="Ravi A."/>
            <person name="Getino M."/>
            <person name="Pursley I."/>
            <person name="Horton D.L."/>
            <person name="Alikhan N.F."/>
            <person name="Baker D."/>
            <person name="Gharbi K."/>
            <person name="Hall N."/>
            <person name="Watson M."/>
            <person name="Adriaenssens E.M."/>
            <person name="Foster-Nyarko E."/>
            <person name="Jarju S."/>
            <person name="Secka A."/>
            <person name="Antonio M."/>
            <person name="Oren A."/>
            <person name="Chaudhuri R.R."/>
            <person name="La Ragione R."/>
            <person name="Hildebrand F."/>
            <person name="Pallen M.J."/>
        </authorList>
    </citation>
    <scope>NUCLEOTIDE SEQUENCE</scope>
    <source>
        <strain evidence="11">ChiGjej2B2-7701</strain>
    </source>
</reference>
<evidence type="ECO:0000256" key="2">
    <source>
        <dbReference type="ARBA" id="ARBA00022448"/>
    </source>
</evidence>
<dbReference type="EMBL" id="DYVF01000001">
    <property type="protein sequence ID" value="HJG29792.1"/>
    <property type="molecule type" value="Genomic_DNA"/>
</dbReference>
<reference evidence="11" key="2">
    <citation type="submission" date="2021-09" db="EMBL/GenBank/DDBJ databases">
        <authorList>
            <person name="Gilroy R."/>
        </authorList>
    </citation>
    <scope>NUCLEOTIDE SEQUENCE</scope>
    <source>
        <strain evidence="11">ChiGjej2B2-7701</strain>
    </source>
</reference>
<keyword evidence="3" id="KW-1003">Cell membrane</keyword>
<protein>
    <submittedName>
        <fullName evidence="11">PTS transporter subunit EIIC</fullName>
    </submittedName>
</protein>
<feature type="transmembrane region" description="Helical" evidence="9">
    <location>
        <begin position="60"/>
        <end position="84"/>
    </location>
</feature>
<evidence type="ECO:0000256" key="7">
    <source>
        <dbReference type="ARBA" id="ARBA00022989"/>
    </source>
</evidence>
<evidence type="ECO:0000256" key="3">
    <source>
        <dbReference type="ARBA" id="ARBA00022475"/>
    </source>
</evidence>
<dbReference type="PANTHER" id="PTHR30175">
    <property type="entry name" value="PHOSPHOTRANSFERASE SYSTEM TRANSPORT PROTEIN"/>
    <property type="match status" value="1"/>
</dbReference>
<feature type="transmembrane region" description="Helical" evidence="9">
    <location>
        <begin position="96"/>
        <end position="121"/>
    </location>
</feature>
<comment type="subcellular location">
    <subcellularLocation>
        <location evidence="1">Cell membrane</location>
        <topology evidence="1">Multi-pass membrane protein</topology>
    </subcellularLocation>
</comment>
<evidence type="ECO:0000259" key="10">
    <source>
        <dbReference type="PROSITE" id="PS51103"/>
    </source>
</evidence>
<proteinExistence type="predicted"/>
<feature type="transmembrane region" description="Helical" evidence="9">
    <location>
        <begin position="246"/>
        <end position="267"/>
    </location>
</feature>
<feature type="transmembrane region" description="Helical" evidence="9">
    <location>
        <begin position="174"/>
        <end position="195"/>
    </location>
</feature>
<dbReference type="GO" id="GO:0009401">
    <property type="term" value="P:phosphoenolpyruvate-dependent sugar phosphotransferase system"/>
    <property type="evidence" value="ECO:0007669"/>
    <property type="project" value="UniProtKB-KW"/>
</dbReference>
<evidence type="ECO:0000256" key="4">
    <source>
        <dbReference type="ARBA" id="ARBA00022597"/>
    </source>
</evidence>
<keyword evidence="8 9" id="KW-0472">Membrane</keyword>
<dbReference type="InterPro" id="IPR003352">
    <property type="entry name" value="PTS_EIIC"/>
</dbReference>
<evidence type="ECO:0000313" key="11">
    <source>
        <dbReference type="EMBL" id="HJG29792.1"/>
    </source>
</evidence>
<evidence type="ECO:0000256" key="6">
    <source>
        <dbReference type="ARBA" id="ARBA00022692"/>
    </source>
</evidence>
<accession>A0A921IMN8</accession>
<evidence type="ECO:0000256" key="8">
    <source>
        <dbReference type="ARBA" id="ARBA00023136"/>
    </source>
</evidence>
<dbReference type="Pfam" id="PF02378">
    <property type="entry name" value="PTS_EIIC"/>
    <property type="match status" value="1"/>
</dbReference>
<feature type="transmembrane region" description="Helical" evidence="9">
    <location>
        <begin position="141"/>
        <end position="162"/>
    </location>
</feature>
<keyword evidence="2" id="KW-0813">Transport</keyword>
<sequence length="277" mass="29779">MHLGFFGAFSWYATFLGIPIIMPASGYTSSVIPVLIMVWFGSVVEHWAKKWMPNAIKMFFTPLLVMTVSVVLGYLIIGPIATLITNILSSIFQIIFGLPVVGSVVGCVLVAAFWMVLVIFGFHWSLVPLGIVNLTTLGHDYILACMIGHSFALGAVLFAMYLKNKDENFRELALPAMIPAFFFGVTEPAIYGIALSQKKPFVVACIGSAVGGLIIGLSGAVLFISGGLGVFNWLSYLPTDPSSTIGATYMIWAIVASLASAVVAFAIEFATYKPEQA</sequence>
<name>A0A921IMN8_9ACTN</name>
<keyword evidence="5" id="KW-0598">Phosphotransferase system</keyword>
<evidence type="ECO:0000256" key="5">
    <source>
        <dbReference type="ARBA" id="ARBA00022683"/>
    </source>
</evidence>
<dbReference type="GO" id="GO:0090589">
    <property type="term" value="F:protein-phosphocysteine-trehalose phosphotransferase system transporter activity"/>
    <property type="evidence" value="ECO:0007669"/>
    <property type="project" value="TreeGrafter"/>
</dbReference>
<dbReference type="Proteomes" id="UP000746751">
    <property type="component" value="Unassembled WGS sequence"/>
</dbReference>
<organism evidence="11 12">
    <name type="scientific">Collinsella ihumii</name>
    <dbReference type="NCBI Taxonomy" id="1720204"/>
    <lineage>
        <taxon>Bacteria</taxon>
        <taxon>Bacillati</taxon>
        <taxon>Actinomycetota</taxon>
        <taxon>Coriobacteriia</taxon>
        <taxon>Coriobacteriales</taxon>
        <taxon>Coriobacteriaceae</taxon>
        <taxon>Collinsella</taxon>
    </lineage>
</organism>
<comment type="caution">
    <text evidence="11">The sequence shown here is derived from an EMBL/GenBank/DDBJ whole genome shotgun (WGS) entry which is preliminary data.</text>
</comment>
<dbReference type="GO" id="GO:0015771">
    <property type="term" value="P:trehalose transport"/>
    <property type="evidence" value="ECO:0007669"/>
    <property type="project" value="TreeGrafter"/>
</dbReference>
<feature type="transmembrane region" description="Helical" evidence="9">
    <location>
        <begin position="12"/>
        <end position="40"/>
    </location>
</feature>
<dbReference type="InterPro" id="IPR013013">
    <property type="entry name" value="PTS_EIIC_1"/>
</dbReference>
<evidence type="ECO:0000256" key="1">
    <source>
        <dbReference type="ARBA" id="ARBA00004651"/>
    </source>
</evidence>
<gene>
    <name evidence="11" type="ORF">K8U80_00145</name>
</gene>
<dbReference type="InterPro" id="IPR050558">
    <property type="entry name" value="PTS_Sugar-Specific_Components"/>
</dbReference>